<evidence type="ECO:0000313" key="3">
    <source>
        <dbReference type="Proteomes" id="UP000015105"/>
    </source>
</evidence>
<reference evidence="2" key="5">
    <citation type="journal article" date="2021" name="G3 (Bethesda)">
        <title>Aegilops tauschii genome assembly Aet v5.0 features greater sequence contiguity and improved annotation.</title>
        <authorList>
            <person name="Wang L."/>
            <person name="Zhu T."/>
            <person name="Rodriguez J.C."/>
            <person name="Deal K.R."/>
            <person name="Dubcovsky J."/>
            <person name="McGuire P.E."/>
            <person name="Lux T."/>
            <person name="Spannagl M."/>
            <person name="Mayer K.F.X."/>
            <person name="Baldrich P."/>
            <person name="Meyers B.C."/>
            <person name="Huo N."/>
            <person name="Gu Y.Q."/>
            <person name="Zhou H."/>
            <person name="Devos K.M."/>
            <person name="Bennetzen J.L."/>
            <person name="Unver T."/>
            <person name="Budak H."/>
            <person name="Gulick P.J."/>
            <person name="Galiba G."/>
            <person name="Kalapos B."/>
            <person name="Nelson D.R."/>
            <person name="Li P."/>
            <person name="You F.M."/>
            <person name="Luo M.C."/>
            <person name="Dvorak J."/>
        </authorList>
    </citation>
    <scope>NUCLEOTIDE SEQUENCE [LARGE SCALE GENOMIC DNA]</scope>
    <source>
        <strain evidence="2">cv. AL8/78</strain>
    </source>
</reference>
<protein>
    <submittedName>
        <fullName evidence="2">Uncharacterized protein</fullName>
    </submittedName>
</protein>
<reference evidence="3" key="1">
    <citation type="journal article" date="2014" name="Science">
        <title>Ancient hybridizations among the ancestral genomes of bread wheat.</title>
        <authorList>
            <consortium name="International Wheat Genome Sequencing Consortium,"/>
            <person name="Marcussen T."/>
            <person name="Sandve S.R."/>
            <person name="Heier L."/>
            <person name="Spannagl M."/>
            <person name="Pfeifer M."/>
            <person name="Jakobsen K.S."/>
            <person name="Wulff B.B."/>
            <person name="Steuernagel B."/>
            <person name="Mayer K.F."/>
            <person name="Olsen O.A."/>
        </authorList>
    </citation>
    <scope>NUCLEOTIDE SEQUENCE [LARGE SCALE GENOMIC DNA]</scope>
    <source>
        <strain evidence="3">cv. AL8/78</strain>
    </source>
</reference>
<dbReference type="Gramene" id="AET3Gv21243800.1">
    <property type="protein sequence ID" value="AET3Gv21243800.1"/>
    <property type="gene ID" value="AET3Gv21243800"/>
</dbReference>
<sequence length="189" mass="21017">MAVKRKAAGSDSGDEDAPEGGEFPSPVDMLPSPVDLATLRERIKSDLLTFQEAAVLDASQLDDAVDRVIRESNPSTGTPTAQGMVCFDDECIRETFHCDKWFVTSTAEDHPPAGVVPPGWLEERQRMLDGEMKPEKRVDPDNSRFLLAKIRIDLLTKGFVELPKPYLDYTFPPPTRRSFGYTRPSNCDG</sequence>
<name>A0A453GX81_AEGTS</name>
<reference evidence="3" key="2">
    <citation type="journal article" date="2017" name="Nat. Plants">
        <title>The Aegilops tauschii genome reveals multiple impacts of transposons.</title>
        <authorList>
            <person name="Zhao G."/>
            <person name="Zou C."/>
            <person name="Li K."/>
            <person name="Wang K."/>
            <person name="Li T."/>
            <person name="Gao L."/>
            <person name="Zhang X."/>
            <person name="Wang H."/>
            <person name="Yang Z."/>
            <person name="Liu X."/>
            <person name="Jiang W."/>
            <person name="Mao L."/>
            <person name="Kong X."/>
            <person name="Jiao Y."/>
            <person name="Jia J."/>
        </authorList>
    </citation>
    <scope>NUCLEOTIDE SEQUENCE [LARGE SCALE GENOMIC DNA]</scope>
    <source>
        <strain evidence="3">cv. AL8/78</strain>
    </source>
</reference>
<dbReference type="AlphaFoldDB" id="A0A453GX81"/>
<reference evidence="2" key="4">
    <citation type="submission" date="2019-03" db="UniProtKB">
        <authorList>
            <consortium name="EnsemblPlants"/>
        </authorList>
    </citation>
    <scope>IDENTIFICATION</scope>
</reference>
<keyword evidence="3" id="KW-1185">Reference proteome</keyword>
<dbReference type="EnsemblPlants" id="AET3Gv21243800.1">
    <property type="protein sequence ID" value="AET3Gv21243800.1"/>
    <property type="gene ID" value="AET3Gv21243800"/>
</dbReference>
<reference evidence="2" key="3">
    <citation type="journal article" date="2017" name="Nature">
        <title>Genome sequence of the progenitor of the wheat D genome Aegilops tauschii.</title>
        <authorList>
            <person name="Luo M.C."/>
            <person name="Gu Y.Q."/>
            <person name="Puiu D."/>
            <person name="Wang H."/>
            <person name="Twardziok S.O."/>
            <person name="Deal K.R."/>
            <person name="Huo N."/>
            <person name="Zhu T."/>
            <person name="Wang L."/>
            <person name="Wang Y."/>
            <person name="McGuire P.E."/>
            <person name="Liu S."/>
            <person name="Long H."/>
            <person name="Ramasamy R.K."/>
            <person name="Rodriguez J.C."/>
            <person name="Van S.L."/>
            <person name="Yuan L."/>
            <person name="Wang Z."/>
            <person name="Xia Z."/>
            <person name="Xiao L."/>
            <person name="Anderson O.D."/>
            <person name="Ouyang S."/>
            <person name="Liang Y."/>
            <person name="Zimin A.V."/>
            <person name="Pertea G."/>
            <person name="Qi P."/>
            <person name="Bennetzen J.L."/>
            <person name="Dai X."/>
            <person name="Dawson M.W."/>
            <person name="Muller H.G."/>
            <person name="Kugler K."/>
            <person name="Rivarola-Duarte L."/>
            <person name="Spannagl M."/>
            <person name="Mayer K.F.X."/>
            <person name="Lu F.H."/>
            <person name="Bevan M.W."/>
            <person name="Leroy P."/>
            <person name="Li P."/>
            <person name="You F.M."/>
            <person name="Sun Q."/>
            <person name="Liu Z."/>
            <person name="Lyons E."/>
            <person name="Wicker T."/>
            <person name="Salzberg S.L."/>
            <person name="Devos K.M."/>
            <person name="Dvorak J."/>
        </authorList>
    </citation>
    <scope>NUCLEOTIDE SEQUENCE [LARGE SCALE GENOMIC DNA]</scope>
    <source>
        <strain evidence="2">cv. AL8/78</strain>
    </source>
</reference>
<dbReference type="Proteomes" id="UP000015105">
    <property type="component" value="Chromosome 3D"/>
</dbReference>
<evidence type="ECO:0000256" key="1">
    <source>
        <dbReference type="SAM" id="MobiDB-lite"/>
    </source>
</evidence>
<proteinExistence type="predicted"/>
<evidence type="ECO:0000313" key="2">
    <source>
        <dbReference type="EnsemblPlants" id="AET3Gv21243800.1"/>
    </source>
</evidence>
<accession>A0A453GX81</accession>
<feature type="region of interest" description="Disordered" evidence="1">
    <location>
        <begin position="1"/>
        <end position="32"/>
    </location>
</feature>
<organism evidence="2 3">
    <name type="scientific">Aegilops tauschii subsp. strangulata</name>
    <name type="common">Goatgrass</name>
    <dbReference type="NCBI Taxonomy" id="200361"/>
    <lineage>
        <taxon>Eukaryota</taxon>
        <taxon>Viridiplantae</taxon>
        <taxon>Streptophyta</taxon>
        <taxon>Embryophyta</taxon>
        <taxon>Tracheophyta</taxon>
        <taxon>Spermatophyta</taxon>
        <taxon>Magnoliopsida</taxon>
        <taxon>Liliopsida</taxon>
        <taxon>Poales</taxon>
        <taxon>Poaceae</taxon>
        <taxon>BOP clade</taxon>
        <taxon>Pooideae</taxon>
        <taxon>Triticodae</taxon>
        <taxon>Triticeae</taxon>
        <taxon>Triticinae</taxon>
        <taxon>Aegilops</taxon>
    </lineage>
</organism>